<evidence type="ECO:0000313" key="5">
    <source>
        <dbReference type="Proteomes" id="UP000614216"/>
    </source>
</evidence>
<dbReference type="PROSITE" id="PS00498">
    <property type="entry name" value="TYROSINASE_2"/>
    <property type="match status" value="1"/>
</dbReference>
<dbReference type="PANTHER" id="PTHR11474">
    <property type="entry name" value="TYROSINASE FAMILY MEMBER"/>
    <property type="match status" value="1"/>
</dbReference>
<dbReference type="AlphaFoldDB" id="A0A937FSZ6"/>
<name>A0A937FSZ6_9BACT</name>
<sequence length="509" mass="57932">MSETTITNPTWYGEISKMFNQTDIDHMAPQGVQLDNYEYVKSNATNIYGQVASGNMPPGNPWQQSWVQTFLNWIQTGCPKGTIETTESALSGMALRKSAEKVAGRIRKNVASLSSEELEKLKKAFSTIMSMDHNDPNGYFVVAGWHGLPKSKCMHHIPPYNPWHRAYLLYFENALRNVDGCEDVTLPYWDINTPIPDVLNQAPFDSYTYPVDLNAQYKKGDKTSRYTWSQISSNLAQYEVLEDLSRAMGRTDWEDFHGGRAFDNAPNNTNISGHDGGHVSIGDTMLDQYVASFDPIFWFYHCNLDRLWWTWQKKMNATNLSGLLKTIRSDFSRSYFTDEFLTTLAPFTSMPINRTTVNVVDSLNDLDIDYQETAFEGLALEALPTMKGSSLLSDKFSLKPDRVNIRVKNLDRIKIPGSFKVHLMKNDKILRSRAFFQPNEAEKCENCVQHRAVNFDFELNLEEVAGAKLEILVEPLNKDAHGEKFPAKLMGNPTVNMRLLMTNDVVLHQ</sequence>
<dbReference type="Proteomes" id="UP000614216">
    <property type="component" value="Unassembled WGS sequence"/>
</dbReference>
<dbReference type="Pfam" id="PF00264">
    <property type="entry name" value="Tyrosinase"/>
    <property type="match status" value="1"/>
</dbReference>
<comment type="caution">
    <text evidence="4">The sequence shown here is derived from an EMBL/GenBank/DDBJ whole genome shotgun (WGS) entry which is preliminary data.</text>
</comment>
<evidence type="ECO:0000256" key="1">
    <source>
        <dbReference type="ARBA" id="ARBA00022723"/>
    </source>
</evidence>
<dbReference type="Gene3D" id="1.10.1280.10">
    <property type="entry name" value="Di-copper center containing domain from catechol oxidase"/>
    <property type="match status" value="1"/>
</dbReference>
<organism evidence="4 5">
    <name type="scientific">Fulvivirga marina</name>
    <dbReference type="NCBI Taxonomy" id="2494733"/>
    <lineage>
        <taxon>Bacteria</taxon>
        <taxon>Pseudomonadati</taxon>
        <taxon>Bacteroidota</taxon>
        <taxon>Cytophagia</taxon>
        <taxon>Cytophagales</taxon>
        <taxon>Fulvivirgaceae</taxon>
        <taxon>Fulvivirga</taxon>
    </lineage>
</organism>
<dbReference type="SUPFAM" id="SSF48056">
    <property type="entry name" value="Di-copper centre-containing domain"/>
    <property type="match status" value="1"/>
</dbReference>
<dbReference type="InterPro" id="IPR050316">
    <property type="entry name" value="Tyrosinase/Hemocyanin"/>
</dbReference>
<evidence type="ECO:0000313" key="4">
    <source>
        <dbReference type="EMBL" id="MBL6444714.1"/>
    </source>
</evidence>
<protein>
    <submittedName>
        <fullName evidence="4">Tyrosinase family protein</fullName>
    </submittedName>
</protein>
<feature type="domain" description="Tyrosinase copper-binding" evidence="3">
    <location>
        <begin position="294"/>
        <end position="305"/>
    </location>
</feature>
<keyword evidence="5" id="KW-1185">Reference proteome</keyword>
<dbReference type="EMBL" id="JAEUGD010000001">
    <property type="protein sequence ID" value="MBL6444714.1"/>
    <property type="molecule type" value="Genomic_DNA"/>
</dbReference>
<gene>
    <name evidence="4" type="ORF">JMN32_00230</name>
</gene>
<dbReference type="GO" id="GO:0016491">
    <property type="term" value="F:oxidoreductase activity"/>
    <property type="evidence" value="ECO:0007669"/>
    <property type="project" value="InterPro"/>
</dbReference>
<dbReference type="InterPro" id="IPR008922">
    <property type="entry name" value="Di-copper_centre_dom_sf"/>
</dbReference>
<proteinExistence type="predicted"/>
<dbReference type="RefSeq" id="WP_202854259.1">
    <property type="nucleotide sequence ID" value="NZ_JAEUGD010000001.1"/>
</dbReference>
<accession>A0A937FSZ6</accession>
<reference evidence="4" key="1">
    <citation type="submission" date="2021-01" db="EMBL/GenBank/DDBJ databases">
        <title>Fulvivirga kasyanovii gen. nov., sp nov., a novel member of the phylum Bacteroidetes isolated from seawater in a mussel farm.</title>
        <authorList>
            <person name="Zhao L.-H."/>
            <person name="Wang Z.-J."/>
        </authorList>
    </citation>
    <scope>NUCLEOTIDE SEQUENCE</scope>
    <source>
        <strain evidence="4">29W222</strain>
    </source>
</reference>
<dbReference type="GO" id="GO:0046872">
    <property type="term" value="F:metal ion binding"/>
    <property type="evidence" value="ECO:0007669"/>
    <property type="project" value="UniProtKB-KW"/>
</dbReference>
<keyword evidence="1" id="KW-0479">Metal-binding</keyword>
<evidence type="ECO:0000256" key="2">
    <source>
        <dbReference type="ARBA" id="ARBA00023008"/>
    </source>
</evidence>
<keyword evidence="2" id="KW-0186">Copper</keyword>
<evidence type="ECO:0000259" key="3">
    <source>
        <dbReference type="PROSITE" id="PS00498"/>
    </source>
</evidence>
<dbReference type="PRINTS" id="PR00092">
    <property type="entry name" value="TYROSINASE"/>
</dbReference>
<dbReference type="InterPro" id="IPR002227">
    <property type="entry name" value="Tyrosinase_Cu-bd"/>
</dbReference>
<dbReference type="PANTHER" id="PTHR11474:SF76">
    <property type="entry name" value="SHKT DOMAIN-CONTAINING PROTEIN"/>
    <property type="match status" value="1"/>
</dbReference>